<evidence type="ECO:0000256" key="3">
    <source>
        <dbReference type="ARBA" id="ARBA00022827"/>
    </source>
</evidence>
<keyword evidence="4" id="KW-0560">Oxidoreductase</keyword>
<keyword evidence="2" id="KW-0285">Flavoprotein</keyword>
<feature type="domain" description="FAD dependent oxidoreductase" evidence="6">
    <location>
        <begin position="10"/>
        <end position="387"/>
    </location>
</feature>
<evidence type="ECO:0000259" key="6">
    <source>
        <dbReference type="Pfam" id="PF01266"/>
    </source>
</evidence>
<reference evidence="7 8" key="1">
    <citation type="submission" date="2015-10" db="EMBL/GenBank/DDBJ databases">
        <title>Metagenome-Assembled Genomes uncover a global brackish microbiome.</title>
        <authorList>
            <person name="Hugerth L.W."/>
            <person name="Larsson J."/>
            <person name="Alneberg J."/>
            <person name="Lindh M.V."/>
            <person name="Legrand C."/>
            <person name="Pinhassi J."/>
            <person name="Andersson A.F."/>
        </authorList>
    </citation>
    <scope>NUCLEOTIDE SEQUENCE [LARGE SCALE GENOMIC DNA]</scope>
    <source>
        <strain evidence="7">BACL4 MAG-120507-bin80</strain>
    </source>
</reference>
<comment type="cofactor">
    <cofactor evidence="1">
        <name>FAD</name>
        <dbReference type="ChEBI" id="CHEBI:57692"/>
    </cofactor>
</comment>
<dbReference type="Pfam" id="PF01266">
    <property type="entry name" value="DAO"/>
    <property type="match status" value="1"/>
</dbReference>
<sequence length="395" mass="42731">MAAKKLDRFDVVIIGGGVVGLAVAYQLSKSPAFVGKSIVILEREKGFGMQTSSRNSEVIHAGIYYDAQSLKAELCLHGRELLYDYCRRFEIPHSRIGKLIVAQSGQDTALEALEEKARTNGVTNLRMIDRALLTRIEPAVAASSALFSPSTGIIDSHSYMRSLLDNAERHGVIFSHSTSVESVMPEERGFLLSTIVDDGRVRQLYALRANTLINCAGLDAQHLATMVIEEYTSAADDQNLSEIFGVPEQVLSKGSYFDYTGANPFSHLIYPLPDSGHDALGIHATIDLSGALRFGPDAEWCENIDYSVDPSKAALFAKSVQQYFPALDPAKLKPGYSGIRTKLKTAAGAPSDFIIRSEKASGLPGLVNLFGIESPGLTSSLAIAERVESLLAETT</sequence>
<evidence type="ECO:0000313" key="7">
    <source>
        <dbReference type="EMBL" id="KRO70259.1"/>
    </source>
</evidence>
<dbReference type="GO" id="GO:0047545">
    <property type="term" value="F:(S)-2-hydroxyglutarate dehydrogenase activity"/>
    <property type="evidence" value="ECO:0007669"/>
    <property type="project" value="TreeGrafter"/>
</dbReference>
<organism evidence="7 8">
    <name type="scientific">OM182 bacterium BACL3 MAG-120507-bin80</name>
    <dbReference type="NCBI Taxonomy" id="1655577"/>
    <lineage>
        <taxon>Bacteria</taxon>
        <taxon>Pseudomonadati</taxon>
        <taxon>Pseudomonadota</taxon>
        <taxon>Gammaproteobacteria</taxon>
        <taxon>OMG group</taxon>
        <taxon>OM182 clade</taxon>
    </lineage>
</organism>
<dbReference type="AlphaFoldDB" id="A0A0R2SCN0"/>
<evidence type="ECO:0000256" key="2">
    <source>
        <dbReference type="ARBA" id="ARBA00022630"/>
    </source>
</evidence>
<dbReference type="Proteomes" id="UP000051934">
    <property type="component" value="Unassembled WGS sequence"/>
</dbReference>
<dbReference type="PANTHER" id="PTHR43104:SF4">
    <property type="entry name" value="L-2-HYDROXYGLUTARATE DEHYDROGENASE, MITOCHONDRIAL"/>
    <property type="match status" value="1"/>
</dbReference>
<dbReference type="PANTHER" id="PTHR43104">
    <property type="entry name" value="L-2-HYDROXYGLUTARATE DEHYDROGENASE, MITOCHONDRIAL"/>
    <property type="match status" value="1"/>
</dbReference>
<dbReference type="EMBL" id="LIBB01000366">
    <property type="protein sequence ID" value="KRO70259.1"/>
    <property type="molecule type" value="Genomic_DNA"/>
</dbReference>
<dbReference type="InterPro" id="IPR006076">
    <property type="entry name" value="FAD-dep_OxRdtase"/>
</dbReference>
<keyword evidence="3" id="KW-0274">FAD</keyword>
<dbReference type="SUPFAM" id="SSF51905">
    <property type="entry name" value="FAD/NAD(P)-binding domain"/>
    <property type="match status" value="1"/>
</dbReference>
<dbReference type="Gene3D" id="3.50.50.60">
    <property type="entry name" value="FAD/NAD(P)-binding domain"/>
    <property type="match status" value="1"/>
</dbReference>
<protein>
    <recommendedName>
        <fullName evidence="6">FAD dependent oxidoreductase domain-containing protein</fullName>
    </recommendedName>
</protein>
<dbReference type="Gene3D" id="3.30.9.10">
    <property type="entry name" value="D-Amino Acid Oxidase, subunit A, domain 2"/>
    <property type="match status" value="1"/>
</dbReference>
<comment type="similarity">
    <text evidence="5">Belongs to the L2HGDH family.</text>
</comment>
<accession>A0A0R2SCN0</accession>
<evidence type="ECO:0000256" key="1">
    <source>
        <dbReference type="ARBA" id="ARBA00001974"/>
    </source>
</evidence>
<proteinExistence type="inferred from homology"/>
<dbReference type="InterPro" id="IPR036188">
    <property type="entry name" value="FAD/NAD-bd_sf"/>
</dbReference>
<comment type="caution">
    <text evidence="7">The sequence shown here is derived from an EMBL/GenBank/DDBJ whole genome shotgun (WGS) entry which is preliminary data.</text>
</comment>
<gene>
    <name evidence="7" type="ORF">ABR69_02355</name>
</gene>
<evidence type="ECO:0000256" key="5">
    <source>
        <dbReference type="ARBA" id="ARBA00037941"/>
    </source>
</evidence>
<evidence type="ECO:0000256" key="4">
    <source>
        <dbReference type="ARBA" id="ARBA00023002"/>
    </source>
</evidence>
<name>A0A0R2SCN0_9GAMM</name>
<evidence type="ECO:0000313" key="8">
    <source>
        <dbReference type="Proteomes" id="UP000051934"/>
    </source>
</evidence>